<dbReference type="Proteomes" id="UP001328107">
    <property type="component" value="Unassembled WGS sequence"/>
</dbReference>
<dbReference type="EMBL" id="BTRK01000003">
    <property type="protein sequence ID" value="GMR40421.1"/>
    <property type="molecule type" value="Genomic_DNA"/>
</dbReference>
<evidence type="ECO:0000313" key="1">
    <source>
        <dbReference type="EMBL" id="GMR40421.1"/>
    </source>
</evidence>
<organism evidence="1 2">
    <name type="scientific">Pristionchus mayeri</name>
    <dbReference type="NCBI Taxonomy" id="1317129"/>
    <lineage>
        <taxon>Eukaryota</taxon>
        <taxon>Metazoa</taxon>
        <taxon>Ecdysozoa</taxon>
        <taxon>Nematoda</taxon>
        <taxon>Chromadorea</taxon>
        <taxon>Rhabditida</taxon>
        <taxon>Rhabditina</taxon>
        <taxon>Diplogasteromorpha</taxon>
        <taxon>Diplogasteroidea</taxon>
        <taxon>Neodiplogasteridae</taxon>
        <taxon>Pristionchus</taxon>
    </lineage>
</organism>
<protein>
    <submittedName>
        <fullName evidence="1">Uncharacterized protein</fullName>
    </submittedName>
</protein>
<reference evidence="2" key="1">
    <citation type="submission" date="2022-10" db="EMBL/GenBank/DDBJ databases">
        <title>Genome assembly of Pristionchus species.</title>
        <authorList>
            <person name="Yoshida K."/>
            <person name="Sommer R.J."/>
        </authorList>
    </citation>
    <scope>NUCLEOTIDE SEQUENCE [LARGE SCALE GENOMIC DNA]</scope>
    <source>
        <strain evidence="2">RS5460</strain>
    </source>
</reference>
<accession>A0AAN4ZJY7</accession>
<name>A0AAN4ZJY7_9BILA</name>
<evidence type="ECO:0000313" key="2">
    <source>
        <dbReference type="Proteomes" id="UP001328107"/>
    </source>
</evidence>
<feature type="non-terminal residue" evidence="1">
    <location>
        <position position="1"/>
    </location>
</feature>
<proteinExistence type="predicted"/>
<comment type="caution">
    <text evidence="1">The sequence shown here is derived from an EMBL/GenBank/DDBJ whole genome shotgun (WGS) entry which is preliminary data.</text>
</comment>
<feature type="non-terminal residue" evidence="1">
    <location>
        <position position="202"/>
    </location>
</feature>
<dbReference type="AlphaFoldDB" id="A0AAN4ZJY7"/>
<keyword evidence="2" id="KW-1185">Reference proteome</keyword>
<gene>
    <name evidence="1" type="ORF">PMAYCL1PPCAC_10616</name>
</gene>
<sequence length="202" mass="22374">SRLESLETNAWPAHKHLLSLFLSDGECTDLVNLSKVSTHFRRCVFEFIKHGRNRPGIKEVELYRTEEGLIVELRLFASNIPFQDLSILKSDRFTRCMVGESPTAQALLKGEDDPILEELIDLLSTLIKSVRVVAFTGPSAPVFAMSARLLQASTIRDLSMNFSVLDNNNACCVITVRSSPPYSIVPGVKSAFICTDSKGISI</sequence>